<keyword evidence="3" id="KW-0547">Nucleotide-binding</keyword>
<evidence type="ECO:0000256" key="3">
    <source>
        <dbReference type="ARBA" id="ARBA00022741"/>
    </source>
</evidence>
<keyword evidence="4 6" id="KW-0067">ATP-binding</keyword>
<sequence length="397" mass="44503">MSEIALELNSVWKKFVKGERYDSLRDLIPAIFKNTFSNNRTSELSGMEFWALTDISFQVRRGEALGIIGPNGSGKSTTLKILSGILRPTTGKITVNGRLSALIEVGAGFHQDLTGRENIFLNGSILGMKKDEIKRRMDEIIEFSGISEFIDTPVKRFSSGMYARLGFSIAAHVDPEILLVDEVLSVGDMWFQEKCLEKMLSFKNKDIAIIFVSHNLESVNVLCSKTALIKKGVLRKIGDTAETIREYICSNQEDTVDTLTENSISNVKLLNMKNELVSICYPEQKCRLTFKIKCDKPFKECQMGFLIHRLSDGLSICDYNLSLNSIKTTDNNGDTADGAIDFDINLLRGSYSVSLHLYHYPSATFLTRVKNIAYFSVEERVSWHGVTHISPLIHSIG</sequence>
<dbReference type="STRING" id="316067.Geob_2955"/>
<dbReference type="InterPro" id="IPR015860">
    <property type="entry name" value="ABC_transpr_TagH-like"/>
</dbReference>
<proteinExistence type="inferred from homology"/>
<dbReference type="eggNOG" id="COG1134">
    <property type="taxonomic scope" value="Bacteria"/>
</dbReference>
<evidence type="ECO:0000256" key="4">
    <source>
        <dbReference type="ARBA" id="ARBA00022840"/>
    </source>
</evidence>
<accession>B9M2V2</accession>
<dbReference type="InterPro" id="IPR003439">
    <property type="entry name" value="ABC_transporter-like_ATP-bd"/>
</dbReference>
<dbReference type="GO" id="GO:0016020">
    <property type="term" value="C:membrane"/>
    <property type="evidence" value="ECO:0007669"/>
    <property type="project" value="InterPro"/>
</dbReference>
<evidence type="ECO:0000259" key="5">
    <source>
        <dbReference type="PROSITE" id="PS50893"/>
    </source>
</evidence>
<reference evidence="6 7" key="1">
    <citation type="submission" date="2009-01" db="EMBL/GenBank/DDBJ databases">
        <title>Complete sequence of Geobacter sp. FRC-32.</title>
        <authorList>
            <consortium name="US DOE Joint Genome Institute"/>
            <person name="Lucas S."/>
            <person name="Copeland A."/>
            <person name="Lapidus A."/>
            <person name="Glavina del Rio T."/>
            <person name="Dalin E."/>
            <person name="Tice H."/>
            <person name="Bruce D."/>
            <person name="Goodwin L."/>
            <person name="Pitluck S."/>
            <person name="Saunders E."/>
            <person name="Brettin T."/>
            <person name="Detter J.C."/>
            <person name="Han C."/>
            <person name="Larimer F."/>
            <person name="Land M."/>
            <person name="Hauser L."/>
            <person name="Kyrpides N."/>
            <person name="Ovchinnikova G."/>
            <person name="Kostka J."/>
            <person name="Richardson P."/>
        </authorList>
    </citation>
    <scope>NUCLEOTIDE SEQUENCE [LARGE SCALE GENOMIC DNA]</scope>
    <source>
        <strain evidence="7">DSM 22248 / JCM 15807 / FRC-32</strain>
    </source>
</reference>
<evidence type="ECO:0000313" key="7">
    <source>
        <dbReference type="Proteomes" id="UP000007721"/>
    </source>
</evidence>
<dbReference type="PROSITE" id="PS50893">
    <property type="entry name" value="ABC_TRANSPORTER_2"/>
    <property type="match status" value="1"/>
</dbReference>
<dbReference type="OrthoDB" id="9805130at2"/>
<dbReference type="AlphaFoldDB" id="B9M2V2"/>
<dbReference type="CDD" id="cd03220">
    <property type="entry name" value="ABC_KpsT_Wzt"/>
    <property type="match status" value="1"/>
</dbReference>
<dbReference type="SMART" id="SM00382">
    <property type="entry name" value="AAA"/>
    <property type="match status" value="1"/>
</dbReference>
<dbReference type="Pfam" id="PF14524">
    <property type="entry name" value="Wzt_C"/>
    <property type="match status" value="1"/>
</dbReference>
<dbReference type="HOGENOM" id="CLU_000604_101_1_7"/>
<evidence type="ECO:0000313" key="6">
    <source>
        <dbReference type="EMBL" id="ACM21298.1"/>
    </source>
</evidence>
<dbReference type="Pfam" id="PF00005">
    <property type="entry name" value="ABC_tran"/>
    <property type="match status" value="1"/>
</dbReference>
<dbReference type="InterPro" id="IPR029439">
    <property type="entry name" value="Wzt_C"/>
</dbReference>
<dbReference type="GO" id="GO:0140359">
    <property type="term" value="F:ABC-type transporter activity"/>
    <property type="evidence" value="ECO:0007669"/>
    <property type="project" value="InterPro"/>
</dbReference>
<dbReference type="Proteomes" id="UP000007721">
    <property type="component" value="Chromosome"/>
</dbReference>
<dbReference type="PANTHER" id="PTHR46743">
    <property type="entry name" value="TEICHOIC ACIDS EXPORT ATP-BINDING PROTEIN TAGH"/>
    <property type="match status" value="1"/>
</dbReference>
<dbReference type="InterPro" id="IPR003593">
    <property type="entry name" value="AAA+_ATPase"/>
</dbReference>
<dbReference type="CDD" id="cd10147">
    <property type="entry name" value="Wzt_C-like"/>
    <property type="match status" value="1"/>
</dbReference>
<dbReference type="InterPro" id="IPR050683">
    <property type="entry name" value="Bact_Polysacc_Export_ATP-bd"/>
</dbReference>
<gene>
    <name evidence="6" type="ordered locus">Geob_2955</name>
</gene>
<organism evidence="6 7">
    <name type="scientific">Geotalea daltonii (strain DSM 22248 / JCM 15807 / FRC-32)</name>
    <name type="common">Geobacter daltonii</name>
    <dbReference type="NCBI Taxonomy" id="316067"/>
    <lineage>
        <taxon>Bacteria</taxon>
        <taxon>Pseudomonadati</taxon>
        <taxon>Thermodesulfobacteriota</taxon>
        <taxon>Desulfuromonadia</taxon>
        <taxon>Geobacterales</taxon>
        <taxon>Geobacteraceae</taxon>
        <taxon>Geotalea</taxon>
    </lineage>
</organism>
<dbReference type="EMBL" id="CP001390">
    <property type="protein sequence ID" value="ACM21298.1"/>
    <property type="molecule type" value="Genomic_DNA"/>
</dbReference>
<protein>
    <submittedName>
        <fullName evidence="6">ABC transporter, ATP-binding protein</fullName>
    </submittedName>
</protein>
<comment type="similarity">
    <text evidence="1">Belongs to the ABC transporter superfamily.</text>
</comment>
<evidence type="ECO:0000256" key="1">
    <source>
        <dbReference type="ARBA" id="ARBA00005417"/>
    </source>
</evidence>
<dbReference type="Gene3D" id="2.70.50.60">
    <property type="entry name" value="abc- transporter (atp binding component) like domain"/>
    <property type="match status" value="1"/>
</dbReference>
<dbReference type="GO" id="GO:0016887">
    <property type="term" value="F:ATP hydrolysis activity"/>
    <property type="evidence" value="ECO:0007669"/>
    <property type="project" value="InterPro"/>
</dbReference>
<dbReference type="KEGG" id="geo:Geob_2955"/>
<dbReference type="SUPFAM" id="SSF52540">
    <property type="entry name" value="P-loop containing nucleoside triphosphate hydrolases"/>
    <property type="match status" value="1"/>
</dbReference>
<dbReference type="GO" id="GO:0005524">
    <property type="term" value="F:ATP binding"/>
    <property type="evidence" value="ECO:0007669"/>
    <property type="project" value="UniProtKB-KW"/>
</dbReference>
<keyword evidence="2" id="KW-0813">Transport</keyword>
<name>B9M2V2_GEODF</name>
<dbReference type="RefSeq" id="WP_012648026.1">
    <property type="nucleotide sequence ID" value="NC_011979.1"/>
</dbReference>
<feature type="domain" description="ABC transporter" evidence="5">
    <location>
        <begin position="30"/>
        <end position="256"/>
    </location>
</feature>
<dbReference type="InterPro" id="IPR027417">
    <property type="entry name" value="P-loop_NTPase"/>
</dbReference>
<dbReference type="PANTHER" id="PTHR46743:SF2">
    <property type="entry name" value="TEICHOIC ACIDS EXPORT ATP-BINDING PROTEIN TAGH"/>
    <property type="match status" value="1"/>
</dbReference>
<dbReference type="Gene3D" id="3.40.50.300">
    <property type="entry name" value="P-loop containing nucleotide triphosphate hydrolases"/>
    <property type="match status" value="1"/>
</dbReference>
<evidence type="ECO:0000256" key="2">
    <source>
        <dbReference type="ARBA" id="ARBA00022448"/>
    </source>
</evidence>
<keyword evidence="7" id="KW-1185">Reference proteome</keyword>